<gene>
    <name evidence="2" type="ORF">ACFQV2_33870</name>
</gene>
<organism evidence="2 3">
    <name type="scientific">Actinokineospora soli</name>
    <dbReference type="NCBI Taxonomy" id="1048753"/>
    <lineage>
        <taxon>Bacteria</taxon>
        <taxon>Bacillati</taxon>
        <taxon>Actinomycetota</taxon>
        <taxon>Actinomycetes</taxon>
        <taxon>Pseudonocardiales</taxon>
        <taxon>Pseudonocardiaceae</taxon>
        <taxon>Actinokineospora</taxon>
    </lineage>
</organism>
<dbReference type="EMBL" id="JBHTEY010000004">
    <property type="protein sequence ID" value="MFC7617655.1"/>
    <property type="molecule type" value="Genomic_DNA"/>
</dbReference>
<proteinExistence type="predicted"/>
<feature type="region of interest" description="Disordered" evidence="1">
    <location>
        <begin position="1"/>
        <end position="22"/>
    </location>
</feature>
<evidence type="ECO:0000256" key="1">
    <source>
        <dbReference type="SAM" id="MobiDB-lite"/>
    </source>
</evidence>
<accession>A0ABW2TUW2</accession>
<protein>
    <submittedName>
        <fullName evidence="2">Uncharacterized protein</fullName>
    </submittedName>
</protein>
<reference evidence="3" key="1">
    <citation type="journal article" date="2019" name="Int. J. Syst. Evol. Microbiol.">
        <title>The Global Catalogue of Microorganisms (GCM) 10K type strain sequencing project: providing services to taxonomists for standard genome sequencing and annotation.</title>
        <authorList>
            <consortium name="The Broad Institute Genomics Platform"/>
            <consortium name="The Broad Institute Genome Sequencing Center for Infectious Disease"/>
            <person name="Wu L."/>
            <person name="Ma J."/>
        </authorList>
    </citation>
    <scope>NUCLEOTIDE SEQUENCE [LARGE SCALE GENOMIC DNA]</scope>
    <source>
        <strain evidence="3">JCM 17695</strain>
    </source>
</reference>
<name>A0ABW2TUW2_9PSEU</name>
<evidence type="ECO:0000313" key="2">
    <source>
        <dbReference type="EMBL" id="MFC7617655.1"/>
    </source>
</evidence>
<feature type="compositionally biased region" description="Basic and acidic residues" evidence="1">
    <location>
        <begin position="1"/>
        <end position="12"/>
    </location>
</feature>
<comment type="caution">
    <text evidence="2">The sequence shown here is derived from an EMBL/GenBank/DDBJ whole genome shotgun (WGS) entry which is preliminary data.</text>
</comment>
<sequence>MRTPSDHHDPHEGNPWGFTLLTPPDANPSTMLFCSDLSVPDPDYG</sequence>
<keyword evidence="3" id="KW-1185">Reference proteome</keyword>
<dbReference type="Proteomes" id="UP001596512">
    <property type="component" value="Unassembled WGS sequence"/>
</dbReference>
<evidence type="ECO:0000313" key="3">
    <source>
        <dbReference type="Proteomes" id="UP001596512"/>
    </source>
</evidence>